<dbReference type="EMBL" id="NBCO01000003">
    <property type="protein sequence ID" value="ORC92679.1"/>
    <property type="molecule type" value="Genomic_DNA"/>
</dbReference>
<accession>A0A1X0P7X9</accession>
<organism evidence="2 3">
    <name type="scientific">Trypanosoma theileri</name>
    <dbReference type="NCBI Taxonomy" id="67003"/>
    <lineage>
        <taxon>Eukaryota</taxon>
        <taxon>Discoba</taxon>
        <taxon>Euglenozoa</taxon>
        <taxon>Kinetoplastea</taxon>
        <taxon>Metakinetoplastina</taxon>
        <taxon>Trypanosomatida</taxon>
        <taxon>Trypanosomatidae</taxon>
        <taxon>Trypanosoma</taxon>
    </lineage>
</organism>
<dbReference type="InterPro" id="IPR027417">
    <property type="entry name" value="P-loop_NTPase"/>
</dbReference>
<protein>
    <submittedName>
        <fullName evidence="2">Uncharacterized protein</fullName>
    </submittedName>
</protein>
<reference evidence="2 3" key="1">
    <citation type="submission" date="2017-03" db="EMBL/GenBank/DDBJ databases">
        <title>An alternative strategy for trypanosome survival in the mammalian bloodstream revealed through genome and transcriptome analysis of the ubiquitous bovine parasite Trypanosoma (Megatrypanum) theileri.</title>
        <authorList>
            <person name="Kelly S."/>
            <person name="Ivens A."/>
            <person name="Mott A."/>
            <person name="O'Neill E."/>
            <person name="Emms D."/>
            <person name="Macleod O."/>
            <person name="Voorheis P."/>
            <person name="Matthews J."/>
            <person name="Matthews K."/>
            <person name="Carrington M."/>
        </authorList>
    </citation>
    <scope>NUCLEOTIDE SEQUENCE [LARGE SCALE GENOMIC DNA]</scope>
    <source>
        <strain evidence="2">Edinburgh</strain>
    </source>
</reference>
<keyword evidence="3" id="KW-1185">Reference proteome</keyword>
<evidence type="ECO:0000256" key="1">
    <source>
        <dbReference type="SAM" id="MobiDB-lite"/>
    </source>
</evidence>
<dbReference type="SUPFAM" id="SSF52540">
    <property type="entry name" value="P-loop containing nucleoside triphosphate hydrolases"/>
    <property type="match status" value="1"/>
</dbReference>
<dbReference type="VEuPathDB" id="TriTrypDB:TM35_000034320"/>
<dbReference type="RefSeq" id="XP_028886745.1">
    <property type="nucleotide sequence ID" value="XM_029022199.1"/>
</dbReference>
<evidence type="ECO:0000313" key="3">
    <source>
        <dbReference type="Proteomes" id="UP000192257"/>
    </source>
</evidence>
<feature type="compositionally biased region" description="Basic and acidic residues" evidence="1">
    <location>
        <begin position="125"/>
        <end position="140"/>
    </location>
</feature>
<proteinExistence type="predicted"/>
<name>A0A1X0P7X9_9TRYP</name>
<sequence length="1608" mass="185854">MGLETNSSVNVYIGLHSWPSTHRQFTSSKDSVIKTITSDEENKNEDNNDELDEEIERVIRCNNSPYIILPNCVQMHGSGLRLLLHSGCVDSDTTASKLKEDAWDELWRSGSFWLLCCAAPNNNLHEEEKDEREKKEEKEVGGSNPNLFNSLRGSEESMLQYLVMRLFDIVSHLSVSVIRWTEGGEESSTNTVHSPFWRNSYQKNDEFTDMDSLLRFIREYLTENRKESLTFSFSLVSITFSTSTSEKKYEIVITSVNARYDILSVNTSNSLIAVRTLFTNIAHISMNDSYEKEENKYSILKQLNLYLTDLLPEEVLHFILIHCNVWNKEDKLNYLGANPPRVVYAILETHDGVIVREGVDKNANYYESTCIEIVRHLSFWCSLGTSKVYENTNKNVSNHNEDYQNTVKDSKYSSHNTLNQIKYNLLTLLIDTEHFPQLIKDWERSNNNNNKGGDVMISKSIFLETLERVHRKEEQTRQNGLQDRVRRILSSRPRNSNLSRRQFSAVNMTLKLFGVENEALLWCQKLEEKYYTLLHRVFYKDWEIQCDTLSTQGRNSYQEQEQRQQQQEEEEEEENKSCSTFKENELTQIIKRSQQQQHNDVHLPIVILSVKNRESSSSFSPYSFKLTSSSLFPSLGCELMLTPGHNSFRRLSEVENIKRLLIMINAADSLQLLLFSSLHHMRCYNNQLMTSLNEYVSTQHDIDNLTSQENKFPTLSQENQLFQEFIQQRLSNYTDFPLVLEYIYEKIHWFTKSIFHLQQQNKETVFQNSSLKKIDAVTQTSIASLELPIQEKDGDMDCCGPEESLTVKSETSRHRALEEVSSTTTSAYTSEYEENTPFQQQEEKYIVKDNLVSYPDVQEKGVVEKERMHTLVLGEKNAEKLRVLAEYNDYKEFLKGLTFIGRSHRLRRDDINTEGKQQRGYRLLLSTGRSVEAEKYHYKSGDSLPALSFSDITEERKHWSKPEVLDDYRKLLAYNIYLVGEVGCGKSTLVHSLVVNNSSCTSPPIVTPHTMTMERTSFIVKIPIQKELLPLGGYRNITLSNIQKWISLDSKKNMNPCSVGVNIIETPTPLLIAASTGNVKLPIRGTVYYIVYHLQDNWETIQCTIRKYMLALQSAVIQSSPHIINILQSSNSDVKDMNFGQESLPLPVVLIGTHADIAFDNVSMAQERLFQLRQWFEEECIKLREKTGKDKPHLFLVDSYFTSTLNGTVISEHPGVSTTFESLLWRTLWFLHYTAPLNPMHIVARWLPQMFFKELGVQNEINGVNQESDDPQTLWSNIYRTNGTLEEFWETIQSQHGKQDQDNRNMLIIPPEMSSVWWKRGSEGLLVLFTALQRLRQFISCSFDEQSLDDAVLYHLGFVLPDDPDETTVDEQDENEEEEEELYLRLRDIFLESIFEECRLRGVLLFLPHTSTSLTPHVKEDSHDNTNTTTITRTTPTQRMVIVGPEWVENLWSQTLAPALVVHHTSSLLQSSTERVKDVLMIVLKESLNQLGVKMPAMYFACVWPQLEESIREDVMETAADANYNIHKMQEYFSLYFNKSLVSLELLQLFWQPPHGVLTTKRETAAMGLIASGLTYESEVFEKEKLSGNNEELFFKVPCINLKNENTS</sequence>
<gene>
    <name evidence="2" type="ORF">TM35_000034320</name>
</gene>
<feature type="region of interest" description="Disordered" evidence="1">
    <location>
        <begin position="125"/>
        <end position="147"/>
    </location>
</feature>
<dbReference type="GeneID" id="39981979"/>
<dbReference type="OrthoDB" id="243058at2759"/>
<evidence type="ECO:0000313" key="2">
    <source>
        <dbReference type="EMBL" id="ORC92679.1"/>
    </source>
</evidence>
<dbReference type="Proteomes" id="UP000192257">
    <property type="component" value="Unassembled WGS sequence"/>
</dbReference>
<comment type="caution">
    <text evidence="2">The sequence shown here is derived from an EMBL/GenBank/DDBJ whole genome shotgun (WGS) entry which is preliminary data.</text>
</comment>
<feature type="region of interest" description="Disordered" evidence="1">
    <location>
        <begin position="553"/>
        <end position="578"/>
    </location>
</feature>